<sequence length="62" mass="6635">MKCEKCKSGITSPIVKTTNINGTPIASSSCPVCGENLDGSKRYWVLLIILLIGIGVASRYFS</sequence>
<dbReference type="PROSITE" id="PS51257">
    <property type="entry name" value="PROKAR_LIPOPROTEIN"/>
    <property type="match status" value="1"/>
</dbReference>
<evidence type="ECO:0000256" key="1">
    <source>
        <dbReference type="SAM" id="Phobius"/>
    </source>
</evidence>
<reference evidence="2 3" key="1">
    <citation type="submission" date="2019-05" db="EMBL/GenBank/DDBJ databases">
        <title>Complete genome sequence of Pseudoalteromonas sp. 16-SW-7(T) isolated from the Okhotsk Sea, Russia.</title>
        <authorList>
            <person name="Nguyen T.H."/>
            <person name="Nedashkovskaya O.I."/>
            <person name="Kim S.-G."/>
        </authorList>
    </citation>
    <scope>NUCLEOTIDE SEQUENCE [LARGE SCALE GENOMIC DNA]</scope>
    <source>
        <strain evidence="2 3">16-SW-7</strain>
    </source>
</reference>
<proteinExistence type="predicted"/>
<accession>A0A4P9J6W8</accession>
<evidence type="ECO:0000313" key="3">
    <source>
        <dbReference type="Proteomes" id="UP000310065"/>
    </source>
</evidence>
<dbReference type="EMBL" id="CP040559">
    <property type="protein sequence ID" value="QCU76388.1"/>
    <property type="molecule type" value="Genomic_DNA"/>
</dbReference>
<feature type="transmembrane region" description="Helical" evidence="1">
    <location>
        <begin position="43"/>
        <end position="61"/>
    </location>
</feature>
<keyword evidence="1" id="KW-0812">Transmembrane</keyword>
<protein>
    <submittedName>
        <fullName evidence="2">Uncharacterized protein</fullName>
    </submittedName>
</protein>
<dbReference type="KEGG" id="pdv:FFU37_18130"/>
<dbReference type="Proteomes" id="UP000310065">
    <property type="component" value="Chromosome S1"/>
</dbReference>
<name>A0A4P9J6W8_9GAMM</name>
<evidence type="ECO:0000313" key="2">
    <source>
        <dbReference type="EMBL" id="QCU76388.1"/>
    </source>
</evidence>
<keyword evidence="1" id="KW-0472">Membrane</keyword>
<gene>
    <name evidence="2" type="ORF">FFU37_18130</name>
</gene>
<organism evidence="2 3">
    <name type="scientific">Pseudoalteromonas distincta</name>
    <dbReference type="NCBI Taxonomy" id="77608"/>
    <lineage>
        <taxon>Bacteria</taxon>
        <taxon>Pseudomonadati</taxon>
        <taxon>Pseudomonadota</taxon>
        <taxon>Gammaproteobacteria</taxon>
        <taxon>Alteromonadales</taxon>
        <taxon>Pseudoalteromonadaceae</taxon>
        <taxon>Pseudoalteromonas</taxon>
    </lineage>
</organism>
<keyword evidence="1" id="KW-1133">Transmembrane helix</keyword>
<dbReference type="AlphaFoldDB" id="A0A4P9J6W8"/>